<dbReference type="PANTHER" id="PTHR24418">
    <property type="entry name" value="TYROSINE-PROTEIN KINASE"/>
    <property type="match status" value="1"/>
</dbReference>
<keyword evidence="4" id="KW-0418">Kinase</keyword>
<evidence type="ECO:0000256" key="4">
    <source>
        <dbReference type="ARBA" id="ARBA00022777"/>
    </source>
</evidence>
<dbReference type="PRINTS" id="PR00109">
    <property type="entry name" value="TYRKINASE"/>
</dbReference>
<dbReference type="OrthoDB" id="5809314at2759"/>
<dbReference type="Gene3D" id="1.10.510.10">
    <property type="entry name" value="Transferase(Phosphotransferase) domain 1"/>
    <property type="match status" value="1"/>
</dbReference>
<evidence type="ECO:0000259" key="11">
    <source>
        <dbReference type="PROSITE" id="PS50001"/>
    </source>
</evidence>
<feature type="region of interest" description="Disordered" evidence="10">
    <location>
        <begin position="116"/>
        <end position="141"/>
    </location>
</feature>
<dbReference type="InterPro" id="IPR050198">
    <property type="entry name" value="Non-receptor_tyrosine_kinases"/>
</dbReference>
<dbReference type="SMART" id="SM00219">
    <property type="entry name" value="TyrKc"/>
    <property type="match status" value="1"/>
</dbReference>
<keyword evidence="3 9" id="KW-0547">Nucleotide-binding</keyword>
<reference evidence="13" key="1">
    <citation type="submission" date="2022-11" db="EMBL/GenBank/DDBJ databases">
        <authorList>
            <person name="Kikuchi T."/>
        </authorList>
    </citation>
    <scope>NUCLEOTIDE SEQUENCE</scope>
    <source>
        <strain evidence="13">PS1010</strain>
    </source>
</reference>
<dbReference type="Gene3D" id="3.30.505.10">
    <property type="entry name" value="SH2 domain"/>
    <property type="match status" value="1"/>
</dbReference>
<evidence type="ECO:0000256" key="7">
    <source>
        <dbReference type="ARBA" id="ARBA00051245"/>
    </source>
</evidence>
<dbReference type="Gene3D" id="3.30.200.20">
    <property type="entry name" value="Phosphorylase Kinase, domain 1"/>
    <property type="match status" value="1"/>
</dbReference>
<organism evidence="13 14">
    <name type="scientific">Caenorhabditis angaria</name>
    <dbReference type="NCBI Taxonomy" id="860376"/>
    <lineage>
        <taxon>Eukaryota</taxon>
        <taxon>Metazoa</taxon>
        <taxon>Ecdysozoa</taxon>
        <taxon>Nematoda</taxon>
        <taxon>Chromadorea</taxon>
        <taxon>Rhabditida</taxon>
        <taxon>Rhabditina</taxon>
        <taxon>Rhabditomorpha</taxon>
        <taxon>Rhabditoidea</taxon>
        <taxon>Rhabditidae</taxon>
        <taxon>Peloderinae</taxon>
        <taxon>Caenorhabditis</taxon>
    </lineage>
</organism>
<feature type="binding site" evidence="9">
    <location>
        <position position="278"/>
    </location>
    <ligand>
        <name>ATP</name>
        <dbReference type="ChEBI" id="CHEBI:30616"/>
    </ligand>
</feature>
<dbReference type="InterPro" id="IPR008266">
    <property type="entry name" value="Tyr_kinase_AS"/>
</dbReference>
<keyword evidence="8" id="KW-0727">SH2 domain</keyword>
<evidence type="ECO:0000256" key="9">
    <source>
        <dbReference type="PROSITE-ProRule" id="PRU10141"/>
    </source>
</evidence>
<evidence type="ECO:0000256" key="6">
    <source>
        <dbReference type="ARBA" id="ARBA00023137"/>
    </source>
</evidence>
<dbReference type="InterPro" id="IPR000719">
    <property type="entry name" value="Prot_kinase_dom"/>
</dbReference>
<evidence type="ECO:0000313" key="13">
    <source>
        <dbReference type="EMBL" id="CAI5441773.1"/>
    </source>
</evidence>
<accession>A0A9P1MWS6</accession>
<dbReference type="PROSITE" id="PS50011">
    <property type="entry name" value="PROTEIN_KINASE_DOM"/>
    <property type="match status" value="1"/>
</dbReference>
<sequence>MSKKPNNAEKVINENENKQGEFEKNLTIRTPTKGRRSSSIKGAAGAMDERQDSEFDQPLPGCFQKVSKITNDKIDENLAKIPYFHGFLLHEYQPMILKTFGDFLIRVSIRYPKKAGKTSREKTVNSNKGKKSKEKSKEQSNDGSIRFNVIIGVCIKDQDKDKVDHLDETKHEIIDVPMTIEQNIDGKWIHFYIDKKKKFGSIEELTDYYRHYTGFYRDKKFSLYKGIPMTSWELDRTHVEIGTKTLGEGAFGEVKSGTWKCTNSDSRETNTPLPVAIKMLKGEESKVAMKEMMHEARLQLCLRHKNVLKTYGVCILKTPFMIISEFCENGALREYLKKNKVDIEDKLRFCLGSARGVDYLHGKCLIHRDLAARNVLLNDAKVPKIADFGLARYGNSYKMSSVQKTPIRYLAPETLQSYKFTQKTDVYTFGLVMWEIFENGQEPYVKPQQHMESIVPKNGTIRVGHLKEVMKNDLWIKFNSETPPTLQTFIAEKVFVYDEKKRVTMIEVVALLKTLVRKDQSYLKDTMATQTVG</sequence>
<dbReference type="PROSITE" id="PS00107">
    <property type="entry name" value="PROTEIN_KINASE_ATP"/>
    <property type="match status" value="1"/>
</dbReference>
<keyword evidence="2" id="KW-0808">Transferase</keyword>
<evidence type="ECO:0000313" key="14">
    <source>
        <dbReference type="Proteomes" id="UP001152747"/>
    </source>
</evidence>
<dbReference type="InterPro" id="IPR020635">
    <property type="entry name" value="Tyr_kinase_cat_dom"/>
</dbReference>
<keyword evidence="14" id="KW-1185">Reference proteome</keyword>
<dbReference type="GO" id="GO:0004715">
    <property type="term" value="F:non-membrane spanning protein tyrosine kinase activity"/>
    <property type="evidence" value="ECO:0007669"/>
    <property type="project" value="UniProtKB-EC"/>
</dbReference>
<feature type="domain" description="SH2" evidence="11">
    <location>
        <begin position="83"/>
        <end position="211"/>
    </location>
</feature>
<dbReference type="InterPro" id="IPR001245">
    <property type="entry name" value="Ser-Thr/Tyr_kinase_cat_dom"/>
</dbReference>
<dbReference type="Proteomes" id="UP001152747">
    <property type="component" value="Unassembled WGS sequence"/>
</dbReference>
<dbReference type="InterPro" id="IPR011009">
    <property type="entry name" value="Kinase-like_dom_sf"/>
</dbReference>
<dbReference type="Pfam" id="PF07714">
    <property type="entry name" value="PK_Tyr_Ser-Thr"/>
    <property type="match status" value="1"/>
</dbReference>
<dbReference type="AlphaFoldDB" id="A0A9P1MWS6"/>
<protein>
    <recommendedName>
        <fullName evidence="1">non-specific protein-tyrosine kinase</fullName>
        <ecNumber evidence="1">2.7.10.2</ecNumber>
    </recommendedName>
</protein>
<dbReference type="CDD" id="cd00192">
    <property type="entry name" value="PTKc"/>
    <property type="match status" value="1"/>
</dbReference>
<feature type="region of interest" description="Disordered" evidence="10">
    <location>
        <begin position="1"/>
        <end position="57"/>
    </location>
</feature>
<evidence type="ECO:0000256" key="1">
    <source>
        <dbReference type="ARBA" id="ARBA00011903"/>
    </source>
</evidence>
<keyword evidence="6" id="KW-0829">Tyrosine-protein kinase</keyword>
<evidence type="ECO:0000256" key="5">
    <source>
        <dbReference type="ARBA" id="ARBA00022840"/>
    </source>
</evidence>
<dbReference type="InterPro" id="IPR000980">
    <property type="entry name" value="SH2"/>
</dbReference>
<feature type="domain" description="Protein kinase" evidence="12">
    <location>
        <begin position="240"/>
        <end position="523"/>
    </location>
</feature>
<dbReference type="PROSITE" id="PS50001">
    <property type="entry name" value="SH2"/>
    <property type="match status" value="1"/>
</dbReference>
<evidence type="ECO:0000256" key="3">
    <source>
        <dbReference type="ARBA" id="ARBA00022741"/>
    </source>
</evidence>
<evidence type="ECO:0000256" key="2">
    <source>
        <dbReference type="ARBA" id="ARBA00022679"/>
    </source>
</evidence>
<dbReference type="InterPro" id="IPR017441">
    <property type="entry name" value="Protein_kinase_ATP_BS"/>
</dbReference>
<evidence type="ECO:0000256" key="8">
    <source>
        <dbReference type="PROSITE-ProRule" id="PRU00191"/>
    </source>
</evidence>
<dbReference type="EMBL" id="CANHGI010000002">
    <property type="protein sequence ID" value="CAI5441773.1"/>
    <property type="molecule type" value="Genomic_DNA"/>
</dbReference>
<dbReference type="PROSITE" id="PS00109">
    <property type="entry name" value="PROTEIN_KINASE_TYR"/>
    <property type="match status" value="1"/>
</dbReference>
<name>A0A9P1MWS6_9PELO</name>
<dbReference type="InterPro" id="IPR036860">
    <property type="entry name" value="SH2_dom_sf"/>
</dbReference>
<proteinExistence type="predicted"/>
<dbReference type="GO" id="GO:0005524">
    <property type="term" value="F:ATP binding"/>
    <property type="evidence" value="ECO:0007669"/>
    <property type="project" value="UniProtKB-UniRule"/>
</dbReference>
<evidence type="ECO:0000256" key="10">
    <source>
        <dbReference type="SAM" id="MobiDB-lite"/>
    </source>
</evidence>
<feature type="compositionally biased region" description="Basic and acidic residues" evidence="10">
    <location>
        <begin position="11"/>
        <end position="26"/>
    </location>
</feature>
<dbReference type="SUPFAM" id="SSF56112">
    <property type="entry name" value="Protein kinase-like (PK-like)"/>
    <property type="match status" value="1"/>
</dbReference>
<dbReference type="SUPFAM" id="SSF55550">
    <property type="entry name" value="SH2 domain"/>
    <property type="match status" value="1"/>
</dbReference>
<comment type="caution">
    <text evidence="13">The sequence shown here is derived from an EMBL/GenBank/DDBJ whole genome shotgun (WGS) entry which is preliminary data.</text>
</comment>
<evidence type="ECO:0000259" key="12">
    <source>
        <dbReference type="PROSITE" id="PS50011"/>
    </source>
</evidence>
<comment type="catalytic activity">
    <reaction evidence="7">
        <text>L-tyrosyl-[protein] + ATP = O-phospho-L-tyrosyl-[protein] + ADP + H(+)</text>
        <dbReference type="Rhea" id="RHEA:10596"/>
        <dbReference type="Rhea" id="RHEA-COMP:10136"/>
        <dbReference type="Rhea" id="RHEA-COMP:20101"/>
        <dbReference type="ChEBI" id="CHEBI:15378"/>
        <dbReference type="ChEBI" id="CHEBI:30616"/>
        <dbReference type="ChEBI" id="CHEBI:46858"/>
        <dbReference type="ChEBI" id="CHEBI:61978"/>
        <dbReference type="ChEBI" id="CHEBI:456216"/>
        <dbReference type="EC" id="2.7.10.2"/>
    </reaction>
</comment>
<keyword evidence="5 9" id="KW-0067">ATP-binding</keyword>
<gene>
    <name evidence="13" type="ORF">CAMP_LOCUS4410</name>
</gene>
<dbReference type="EC" id="2.7.10.2" evidence="1"/>